<proteinExistence type="predicted"/>
<dbReference type="Proteomes" id="UP000050525">
    <property type="component" value="Unassembled WGS sequence"/>
</dbReference>
<accession>A0A151N3B3</accession>
<dbReference type="AlphaFoldDB" id="A0A151N3B3"/>
<name>A0A151N3B3_ALLMI</name>
<reference evidence="1 2" key="1">
    <citation type="journal article" date="2012" name="Genome Biol.">
        <title>Sequencing three crocodilian genomes to illuminate the evolution of archosaurs and amniotes.</title>
        <authorList>
            <person name="St John J.A."/>
            <person name="Braun E.L."/>
            <person name="Isberg S.R."/>
            <person name="Miles L.G."/>
            <person name="Chong A.Y."/>
            <person name="Gongora J."/>
            <person name="Dalzell P."/>
            <person name="Moran C."/>
            <person name="Bed'hom B."/>
            <person name="Abzhanov A."/>
            <person name="Burgess S.C."/>
            <person name="Cooksey A.M."/>
            <person name="Castoe T.A."/>
            <person name="Crawford N.G."/>
            <person name="Densmore L.D."/>
            <person name="Drew J.C."/>
            <person name="Edwards S.V."/>
            <person name="Faircloth B.C."/>
            <person name="Fujita M.K."/>
            <person name="Greenwold M.J."/>
            <person name="Hoffmann F.G."/>
            <person name="Howard J.M."/>
            <person name="Iguchi T."/>
            <person name="Janes D.E."/>
            <person name="Khan S.Y."/>
            <person name="Kohno S."/>
            <person name="de Koning A.J."/>
            <person name="Lance S.L."/>
            <person name="McCarthy F.M."/>
            <person name="McCormack J.E."/>
            <person name="Merchant M.E."/>
            <person name="Peterson D.G."/>
            <person name="Pollock D.D."/>
            <person name="Pourmand N."/>
            <person name="Raney B.J."/>
            <person name="Roessler K.A."/>
            <person name="Sanford J.R."/>
            <person name="Sawyer R.H."/>
            <person name="Schmidt C.J."/>
            <person name="Triplett E.W."/>
            <person name="Tuberville T.D."/>
            <person name="Venegas-Anaya M."/>
            <person name="Howard J.T."/>
            <person name="Jarvis E.D."/>
            <person name="Guillette L.J.Jr."/>
            <person name="Glenn T.C."/>
            <person name="Green R.E."/>
            <person name="Ray D.A."/>
        </authorList>
    </citation>
    <scope>NUCLEOTIDE SEQUENCE [LARGE SCALE GENOMIC DNA]</scope>
    <source>
        <strain evidence="1">KSC_2009_1</strain>
    </source>
</reference>
<evidence type="ECO:0000313" key="2">
    <source>
        <dbReference type="Proteomes" id="UP000050525"/>
    </source>
</evidence>
<dbReference type="EMBL" id="AKHW03004113">
    <property type="protein sequence ID" value="KYO31059.1"/>
    <property type="molecule type" value="Genomic_DNA"/>
</dbReference>
<comment type="caution">
    <text evidence="1">The sequence shown here is derived from an EMBL/GenBank/DDBJ whole genome shotgun (WGS) entry which is preliminary data.</text>
</comment>
<protein>
    <submittedName>
        <fullName evidence="1">Uncharacterized protein</fullName>
    </submittedName>
</protein>
<gene>
    <name evidence="1" type="ORF">Y1Q_0016427</name>
</gene>
<organism evidence="1 2">
    <name type="scientific">Alligator mississippiensis</name>
    <name type="common">American alligator</name>
    <dbReference type="NCBI Taxonomy" id="8496"/>
    <lineage>
        <taxon>Eukaryota</taxon>
        <taxon>Metazoa</taxon>
        <taxon>Chordata</taxon>
        <taxon>Craniata</taxon>
        <taxon>Vertebrata</taxon>
        <taxon>Euteleostomi</taxon>
        <taxon>Archelosauria</taxon>
        <taxon>Archosauria</taxon>
        <taxon>Crocodylia</taxon>
        <taxon>Alligatoridae</taxon>
        <taxon>Alligatorinae</taxon>
        <taxon>Alligator</taxon>
    </lineage>
</organism>
<sequence>MATLIPRLPLKGKFPIQTQNFCKALCRVASPGTEPFCLQQHHEPKGAAAVRQSRAKIALPLPWKIPAASQIPVPKPAA</sequence>
<keyword evidence="2" id="KW-1185">Reference proteome</keyword>
<evidence type="ECO:0000313" key="1">
    <source>
        <dbReference type="EMBL" id="KYO31059.1"/>
    </source>
</evidence>